<evidence type="ECO:0000256" key="6">
    <source>
        <dbReference type="RuleBase" id="RU004466"/>
    </source>
</evidence>
<dbReference type="PANTHER" id="PTHR12001">
    <property type="entry name" value="GERANYLGERANYL PYROPHOSPHATE SYNTHASE"/>
    <property type="match status" value="1"/>
</dbReference>
<evidence type="ECO:0000256" key="1">
    <source>
        <dbReference type="ARBA" id="ARBA00001946"/>
    </source>
</evidence>
<dbReference type="PANTHER" id="PTHR12001:SF85">
    <property type="entry name" value="SHORT CHAIN ISOPRENYL DIPHOSPHATE SYNTHASE"/>
    <property type="match status" value="1"/>
</dbReference>
<keyword evidence="5" id="KW-0460">Magnesium</keyword>
<dbReference type="EC" id="2.5.1.29" evidence="7"/>
<dbReference type="InterPro" id="IPR008949">
    <property type="entry name" value="Isoprenoid_synthase_dom_sf"/>
</dbReference>
<comment type="similarity">
    <text evidence="2 6">Belongs to the FPP/GGPP synthase family.</text>
</comment>
<evidence type="ECO:0000256" key="3">
    <source>
        <dbReference type="ARBA" id="ARBA00022679"/>
    </source>
</evidence>
<evidence type="ECO:0000256" key="4">
    <source>
        <dbReference type="ARBA" id="ARBA00022723"/>
    </source>
</evidence>
<evidence type="ECO:0000313" key="8">
    <source>
        <dbReference type="Proteomes" id="UP000741013"/>
    </source>
</evidence>
<proteinExistence type="inferred from homology"/>
<evidence type="ECO:0000256" key="5">
    <source>
        <dbReference type="ARBA" id="ARBA00022842"/>
    </source>
</evidence>
<evidence type="ECO:0000313" key="7">
    <source>
        <dbReference type="EMBL" id="MBP2182595.1"/>
    </source>
</evidence>
<comment type="cofactor">
    <cofactor evidence="1">
        <name>Mg(2+)</name>
        <dbReference type="ChEBI" id="CHEBI:18420"/>
    </cofactor>
</comment>
<dbReference type="EMBL" id="JAGGMS010000001">
    <property type="protein sequence ID" value="MBP2182595.1"/>
    <property type="molecule type" value="Genomic_DNA"/>
</dbReference>
<protein>
    <submittedName>
        <fullName evidence="7">Geranylgeranyl diphosphate synthase type I</fullName>
        <ecNumber evidence="7">2.5.1.1</ecNumber>
        <ecNumber evidence="7">2.5.1.10</ecNumber>
        <ecNumber evidence="7">2.5.1.29</ecNumber>
    </submittedName>
</protein>
<dbReference type="GO" id="GO:0004161">
    <property type="term" value="F:dimethylallyltranstransferase activity"/>
    <property type="evidence" value="ECO:0007669"/>
    <property type="project" value="UniProtKB-EC"/>
</dbReference>
<dbReference type="PROSITE" id="PS00444">
    <property type="entry name" value="POLYPRENYL_SYNTHASE_2"/>
    <property type="match status" value="1"/>
</dbReference>
<dbReference type="PROSITE" id="PS00723">
    <property type="entry name" value="POLYPRENYL_SYNTHASE_1"/>
    <property type="match status" value="1"/>
</dbReference>
<dbReference type="CDD" id="cd00685">
    <property type="entry name" value="Trans_IPPS_HT"/>
    <property type="match status" value="1"/>
</dbReference>
<reference evidence="7 8" key="1">
    <citation type="submission" date="2021-03" db="EMBL/GenBank/DDBJ databases">
        <title>Sequencing the genomes of 1000 actinobacteria strains.</title>
        <authorList>
            <person name="Klenk H.-P."/>
        </authorList>
    </citation>
    <scope>NUCLEOTIDE SEQUENCE [LARGE SCALE GENOMIC DNA]</scope>
    <source>
        <strain evidence="7 8">DSM 45510</strain>
    </source>
</reference>
<dbReference type="SUPFAM" id="SSF48576">
    <property type="entry name" value="Terpenoid synthases"/>
    <property type="match status" value="1"/>
</dbReference>
<dbReference type="EC" id="2.5.1.10" evidence="7"/>
<dbReference type="GO" id="GO:0004337">
    <property type="term" value="F:(2E,6E)-farnesyl diphosphate synthase activity"/>
    <property type="evidence" value="ECO:0007669"/>
    <property type="project" value="UniProtKB-EC"/>
</dbReference>
<organism evidence="7 8">
    <name type="scientific">Amycolatopsis magusensis</name>
    <dbReference type="NCBI Taxonomy" id="882444"/>
    <lineage>
        <taxon>Bacteria</taxon>
        <taxon>Bacillati</taxon>
        <taxon>Actinomycetota</taxon>
        <taxon>Actinomycetes</taxon>
        <taxon>Pseudonocardiales</taxon>
        <taxon>Pseudonocardiaceae</taxon>
        <taxon>Amycolatopsis</taxon>
    </lineage>
</organism>
<evidence type="ECO:0000256" key="2">
    <source>
        <dbReference type="ARBA" id="ARBA00006706"/>
    </source>
</evidence>
<dbReference type="Gene3D" id="1.10.600.10">
    <property type="entry name" value="Farnesyl Diphosphate Synthase"/>
    <property type="match status" value="1"/>
</dbReference>
<dbReference type="InterPro" id="IPR000092">
    <property type="entry name" value="Polyprenyl_synt"/>
</dbReference>
<dbReference type="GO" id="GO:0004311">
    <property type="term" value="F:geranylgeranyl diphosphate synthase activity"/>
    <property type="evidence" value="ECO:0007669"/>
    <property type="project" value="UniProtKB-EC"/>
</dbReference>
<keyword evidence="3 6" id="KW-0808">Transferase</keyword>
<accession>A0ABS4PT47</accession>
<dbReference type="RefSeq" id="WP_209665880.1">
    <property type="nucleotide sequence ID" value="NZ_JAGGMS010000001.1"/>
</dbReference>
<gene>
    <name evidence="7" type="ORF">JOM49_004121</name>
</gene>
<sequence>MSVEQLVHAFPRPRRPPVDAGWVRAETDRVLADFLREQAERASDRCLPTLVAVITDFLDGGKRLRPIFCHWGWVAGGGAPGASAVLHAGAGLELFHTFALIHDDVMDCSALRRGKPTVHEVLATRFRDDTDAEAAHRFGMNAAILLGDLCLAWADDLLQSVAAERGRSPRVQPLLHEMRTEVMVGQYLDLGGEHTDSPLDRSWRAIGCKTAGYTVEKPLQLGAALAGADEDLLSWCSAYGRPLGEAFQLRDDLLGAFGDVAVTGKPALDDFRDGKQTVLMGLTWERATPRQREVIRRRHGDPHLDEEGADELRTVIRETGAEASVRRLINDRAAEASLLLARPDLPDAAAEALAGLVGQVTRRTR</sequence>
<dbReference type="EC" id="2.5.1.1" evidence="7"/>
<name>A0ABS4PT47_9PSEU</name>
<keyword evidence="8" id="KW-1185">Reference proteome</keyword>
<dbReference type="Proteomes" id="UP000741013">
    <property type="component" value="Unassembled WGS sequence"/>
</dbReference>
<dbReference type="Pfam" id="PF00348">
    <property type="entry name" value="polyprenyl_synt"/>
    <property type="match status" value="1"/>
</dbReference>
<dbReference type="InterPro" id="IPR033749">
    <property type="entry name" value="Polyprenyl_synt_CS"/>
</dbReference>
<keyword evidence="4" id="KW-0479">Metal-binding</keyword>
<comment type="caution">
    <text evidence="7">The sequence shown here is derived from an EMBL/GenBank/DDBJ whole genome shotgun (WGS) entry which is preliminary data.</text>
</comment>
<dbReference type="SFLD" id="SFLDS00005">
    <property type="entry name" value="Isoprenoid_Synthase_Type_I"/>
    <property type="match status" value="1"/>
</dbReference>